<reference evidence="10 11" key="1">
    <citation type="submission" date="2013-08" db="EMBL/GenBank/DDBJ databases">
        <title>draft genome of Halomonas huanghegensis, strain BJGMM-B45T.</title>
        <authorList>
            <person name="Miao C."/>
            <person name="Wan Y."/>
            <person name="Jin W."/>
        </authorList>
    </citation>
    <scope>NUCLEOTIDE SEQUENCE [LARGE SCALE GENOMIC DNA]</scope>
    <source>
        <strain evidence="10 11">BJGMM-B45</strain>
    </source>
</reference>
<sequence>MEPGVLTGLVLAGGQGMRMGGIDKGLMEFAGVPMVAWATQCLRPHVDEVLISANRNLEQYAAFADRVIEDRVAGFHGPLMGIYSGMCASRSEWVVIVPCDSPMLPEDLVARLHAEAASGADIAVAHDGERWHPVVAMIRRDLHDDLRDALQAGERKVGRWYARHCCRSVDMSDCAETLANLNSEVERGALEARLRRRYDKHY</sequence>
<dbReference type="STRING" id="1178482.AR456_08715"/>
<comment type="caution">
    <text evidence="8">Lacks conserved residue(s) required for the propagation of feature annotation.</text>
</comment>
<dbReference type="OrthoDB" id="9788394at2"/>
<dbReference type="GO" id="GO:0005525">
    <property type="term" value="F:GTP binding"/>
    <property type="evidence" value="ECO:0007669"/>
    <property type="project" value="UniProtKB-UniRule"/>
</dbReference>
<dbReference type="CDD" id="cd02503">
    <property type="entry name" value="MobA"/>
    <property type="match status" value="1"/>
</dbReference>
<dbReference type="AlphaFoldDB" id="W1N2A4"/>
<keyword evidence="4 8" id="KW-0547">Nucleotide-binding</keyword>
<keyword evidence="1 8" id="KW-0963">Cytoplasm</keyword>
<dbReference type="Gene3D" id="3.90.550.10">
    <property type="entry name" value="Spore Coat Polysaccharide Biosynthesis Protein SpsA, Chain A"/>
    <property type="match status" value="1"/>
</dbReference>
<dbReference type="InterPro" id="IPR013482">
    <property type="entry name" value="Molybde_CF_guanTrfase"/>
</dbReference>
<dbReference type="EC" id="2.7.7.77" evidence="8"/>
<dbReference type="Pfam" id="PF12804">
    <property type="entry name" value="NTP_transf_3"/>
    <property type="match status" value="1"/>
</dbReference>
<organism evidence="10 11">
    <name type="scientific">Halomonas huangheensis</name>
    <dbReference type="NCBI Taxonomy" id="1178482"/>
    <lineage>
        <taxon>Bacteria</taxon>
        <taxon>Pseudomonadati</taxon>
        <taxon>Pseudomonadota</taxon>
        <taxon>Gammaproteobacteria</taxon>
        <taxon>Oceanospirillales</taxon>
        <taxon>Halomonadaceae</taxon>
        <taxon>Halomonas</taxon>
    </lineage>
</organism>
<dbReference type="eggNOG" id="COG0746">
    <property type="taxonomic scope" value="Bacteria"/>
</dbReference>
<feature type="binding site" evidence="8">
    <location>
        <begin position="11"/>
        <end position="13"/>
    </location>
    <ligand>
        <name>GTP</name>
        <dbReference type="ChEBI" id="CHEBI:37565"/>
    </ligand>
</feature>
<dbReference type="PANTHER" id="PTHR19136">
    <property type="entry name" value="MOLYBDENUM COFACTOR GUANYLYLTRANSFERASE"/>
    <property type="match status" value="1"/>
</dbReference>
<keyword evidence="6 8" id="KW-0342">GTP-binding</keyword>
<evidence type="ECO:0000259" key="9">
    <source>
        <dbReference type="Pfam" id="PF12804"/>
    </source>
</evidence>
<dbReference type="EMBL" id="AVBC01000055">
    <property type="protein sequence ID" value="ERL49291.1"/>
    <property type="molecule type" value="Genomic_DNA"/>
</dbReference>
<evidence type="ECO:0000313" key="10">
    <source>
        <dbReference type="EMBL" id="ERL49291.1"/>
    </source>
</evidence>
<evidence type="ECO:0000256" key="5">
    <source>
        <dbReference type="ARBA" id="ARBA00022842"/>
    </source>
</evidence>
<evidence type="ECO:0000256" key="8">
    <source>
        <dbReference type="HAMAP-Rule" id="MF_00316"/>
    </source>
</evidence>
<feature type="binding site" evidence="8">
    <location>
        <position position="24"/>
    </location>
    <ligand>
        <name>GTP</name>
        <dbReference type="ChEBI" id="CHEBI:37565"/>
    </ligand>
</feature>
<keyword evidence="7 8" id="KW-0501">Molybdenum cofactor biosynthesis</keyword>
<keyword evidence="3 8" id="KW-0479">Metal-binding</keyword>
<feature type="binding site" evidence="8">
    <location>
        <position position="100"/>
    </location>
    <ligand>
        <name>Mg(2+)</name>
        <dbReference type="ChEBI" id="CHEBI:18420"/>
    </ligand>
</feature>
<dbReference type="Proteomes" id="UP000019113">
    <property type="component" value="Unassembled WGS sequence"/>
</dbReference>
<dbReference type="KEGG" id="hhu:AR456_08715"/>
<evidence type="ECO:0000256" key="1">
    <source>
        <dbReference type="ARBA" id="ARBA00022490"/>
    </source>
</evidence>
<protein>
    <recommendedName>
        <fullName evidence="8">Molybdenum cofactor guanylyltransferase</fullName>
        <shortName evidence="8">MoCo guanylyltransferase</shortName>
        <ecNumber evidence="8">2.7.7.77</ecNumber>
    </recommendedName>
    <alternativeName>
        <fullName evidence="8">GTP:molybdopterin guanylyltransferase</fullName>
    </alternativeName>
    <alternativeName>
        <fullName evidence="8">Mo-MPT guanylyltransferase</fullName>
    </alternativeName>
    <alternativeName>
        <fullName evidence="8">Molybdopterin guanylyltransferase</fullName>
    </alternativeName>
    <alternativeName>
        <fullName evidence="8">Molybdopterin-guanine dinucleotide synthase</fullName>
        <shortName evidence="8">MGD synthase</shortName>
    </alternativeName>
</protein>
<comment type="cofactor">
    <cofactor evidence="8">
        <name>Mg(2+)</name>
        <dbReference type="ChEBI" id="CHEBI:18420"/>
    </cofactor>
</comment>
<comment type="domain">
    <text evidence="8">The N-terminal domain determines nucleotide recognition and specific binding, while the C-terminal domain determines the specific binding to the target protein.</text>
</comment>
<keyword evidence="11" id="KW-1185">Reference proteome</keyword>
<dbReference type="InterPro" id="IPR025877">
    <property type="entry name" value="MobA-like_NTP_Trfase"/>
</dbReference>
<name>W1N2A4_9GAMM</name>
<dbReference type="GO" id="GO:1902758">
    <property type="term" value="P:bis(molybdopterin guanine dinucleotide)molybdenum biosynthetic process"/>
    <property type="evidence" value="ECO:0007669"/>
    <property type="project" value="TreeGrafter"/>
</dbReference>
<evidence type="ECO:0000256" key="3">
    <source>
        <dbReference type="ARBA" id="ARBA00022723"/>
    </source>
</evidence>
<proteinExistence type="inferred from homology"/>
<keyword evidence="5 8" id="KW-0460">Magnesium</keyword>
<accession>W1N2A4</accession>
<evidence type="ECO:0000256" key="7">
    <source>
        <dbReference type="ARBA" id="ARBA00023150"/>
    </source>
</evidence>
<keyword evidence="2 8" id="KW-0808">Transferase</keyword>
<evidence type="ECO:0000256" key="6">
    <source>
        <dbReference type="ARBA" id="ARBA00023134"/>
    </source>
</evidence>
<dbReference type="GO" id="GO:0061603">
    <property type="term" value="F:molybdenum cofactor guanylyltransferase activity"/>
    <property type="evidence" value="ECO:0007669"/>
    <property type="project" value="UniProtKB-EC"/>
</dbReference>
<dbReference type="SUPFAM" id="SSF53448">
    <property type="entry name" value="Nucleotide-diphospho-sugar transferases"/>
    <property type="match status" value="1"/>
</dbReference>
<evidence type="ECO:0000313" key="11">
    <source>
        <dbReference type="Proteomes" id="UP000019113"/>
    </source>
</evidence>
<dbReference type="GO" id="GO:0046872">
    <property type="term" value="F:metal ion binding"/>
    <property type="evidence" value="ECO:0007669"/>
    <property type="project" value="UniProtKB-KW"/>
</dbReference>
<evidence type="ECO:0000256" key="2">
    <source>
        <dbReference type="ARBA" id="ARBA00022679"/>
    </source>
</evidence>
<comment type="function">
    <text evidence="8">Transfers a GMP moiety from GTP to Mo-molybdopterin (Mo-MPT) cofactor (Moco or molybdenum cofactor) to form Mo-molybdopterin guanine dinucleotide (Mo-MGD) cofactor.</text>
</comment>
<feature type="binding site" evidence="8">
    <location>
        <position position="100"/>
    </location>
    <ligand>
        <name>GTP</name>
        <dbReference type="ChEBI" id="CHEBI:37565"/>
    </ligand>
</feature>
<dbReference type="HAMAP" id="MF_00316">
    <property type="entry name" value="MobA"/>
    <property type="match status" value="1"/>
</dbReference>
<feature type="domain" description="MobA-like NTP transferase" evidence="9">
    <location>
        <begin position="8"/>
        <end position="161"/>
    </location>
</feature>
<dbReference type="PANTHER" id="PTHR19136:SF81">
    <property type="entry name" value="MOLYBDENUM COFACTOR GUANYLYLTRANSFERASE"/>
    <property type="match status" value="1"/>
</dbReference>
<comment type="similarity">
    <text evidence="8">Belongs to the MobA family.</text>
</comment>
<feature type="binding site" evidence="8">
    <location>
        <position position="70"/>
    </location>
    <ligand>
        <name>GTP</name>
        <dbReference type="ChEBI" id="CHEBI:37565"/>
    </ligand>
</feature>
<comment type="subcellular location">
    <subcellularLocation>
        <location evidence="8">Cytoplasm</location>
    </subcellularLocation>
</comment>
<dbReference type="GO" id="GO:0005737">
    <property type="term" value="C:cytoplasm"/>
    <property type="evidence" value="ECO:0007669"/>
    <property type="project" value="UniProtKB-SubCell"/>
</dbReference>
<evidence type="ECO:0000256" key="4">
    <source>
        <dbReference type="ARBA" id="ARBA00022741"/>
    </source>
</evidence>
<dbReference type="NCBIfam" id="TIGR02665">
    <property type="entry name" value="molyb_mobA"/>
    <property type="match status" value="1"/>
</dbReference>
<comment type="caution">
    <text evidence="10">The sequence shown here is derived from an EMBL/GenBank/DDBJ whole genome shotgun (WGS) entry which is preliminary data.</text>
</comment>
<dbReference type="PATRIC" id="fig|1178482.3.peg.4072"/>
<dbReference type="InterPro" id="IPR029044">
    <property type="entry name" value="Nucleotide-diphossugar_trans"/>
</dbReference>
<dbReference type="RefSeq" id="WP_021821041.1">
    <property type="nucleotide sequence ID" value="NZ_AVBC01000055.1"/>
</dbReference>
<gene>
    <name evidence="8" type="primary">mobA</name>
    <name evidence="10" type="ORF">BJB45_07410</name>
</gene>
<comment type="catalytic activity">
    <reaction evidence="8">
        <text>Mo-molybdopterin + GTP + H(+) = Mo-molybdopterin guanine dinucleotide + diphosphate</text>
        <dbReference type="Rhea" id="RHEA:34243"/>
        <dbReference type="ChEBI" id="CHEBI:15378"/>
        <dbReference type="ChEBI" id="CHEBI:33019"/>
        <dbReference type="ChEBI" id="CHEBI:37565"/>
        <dbReference type="ChEBI" id="CHEBI:71302"/>
        <dbReference type="ChEBI" id="CHEBI:71310"/>
        <dbReference type="EC" id="2.7.7.77"/>
    </reaction>
</comment>
<comment type="subunit">
    <text evidence="8">Monomer.</text>
</comment>